<sequence>MRFIIISPQPWNHIAISKHHYAMELANRGHQVLFLNPPSTLNVPFVVHPTEHPNIRSVEYRQPWFYRARFHWRGLYDVLMNRHIRNLVRQTGFHPDVAWCFDFNLFSDLKAFGGIQSIFNPVDPLSAPHHASLAKTADLVLTVSNTIAESIRPVRSDVRVIGHGLSAAFASHAQQRLSRLDFSIGSPIQVGYAGNLMRKPLNRAVLKRIMENHPSIEFHFWGPYNTDHVDTEAGAFIRFLQARENVRLHGSIPPQQLADEIQSMDAFLLVYGLDEAESDRSNSHKLLEYLSTGKVVVSSRIGHYEGRSDLLQMPISGDDDNIPDLFREVIQQLDCHNEAQASRIRIEFALQHTYANLVDQIESWLTPIGPQG</sequence>
<gene>
    <name evidence="2" type="ORF">Pla100_27570</name>
</gene>
<protein>
    <recommendedName>
        <fullName evidence="1">Spore protein YkvP/CgeB glycosyl transferase-like domain-containing protein</fullName>
    </recommendedName>
</protein>
<dbReference type="Gene3D" id="3.40.50.2000">
    <property type="entry name" value="Glycogen Phosphorylase B"/>
    <property type="match status" value="2"/>
</dbReference>
<feature type="domain" description="Spore protein YkvP/CgeB glycosyl transferase-like" evidence="1">
    <location>
        <begin position="203"/>
        <end position="362"/>
    </location>
</feature>
<dbReference type="InterPro" id="IPR055259">
    <property type="entry name" value="YkvP/CgeB_Glyco_trans-like"/>
</dbReference>
<dbReference type="AlphaFoldDB" id="A0A5C6AA50"/>
<comment type="caution">
    <text evidence="2">The sequence shown here is derived from an EMBL/GenBank/DDBJ whole genome shotgun (WGS) entry which is preliminary data.</text>
</comment>
<reference evidence="2 3" key="1">
    <citation type="submission" date="2019-02" db="EMBL/GenBank/DDBJ databases">
        <title>Deep-cultivation of Planctomycetes and their phenomic and genomic characterization uncovers novel biology.</title>
        <authorList>
            <person name="Wiegand S."/>
            <person name="Jogler M."/>
            <person name="Boedeker C."/>
            <person name="Pinto D."/>
            <person name="Vollmers J."/>
            <person name="Rivas-Marin E."/>
            <person name="Kohn T."/>
            <person name="Peeters S.H."/>
            <person name="Heuer A."/>
            <person name="Rast P."/>
            <person name="Oberbeckmann S."/>
            <person name="Bunk B."/>
            <person name="Jeske O."/>
            <person name="Meyerdierks A."/>
            <person name="Storesund J.E."/>
            <person name="Kallscheuer N."/>
            <person name="Luecker S."/>
            <person name="Lage O.M."/>
            <person name="Pohl T."/>
            <person name="Merkel B.J."/>
            <person name="Hornburger P."/>
            <person name="Mueller R.-W."/>
            <person name="Bruemmer F."/>
            <person name="Labrenz M."/>
            <person name="Spormann A.M."/>
            <person name="Op Den Camp H."/>
            <person name="Overmann J."/>
            <person name="Amann R."/>
            <person name="Jetten M.S.M."/>
            <person name="Mascher T."/>
            <person name="Medema M.H."/>
            <person name="Devos D.P."/>
            <person name="Kaster A.-K."/>
            <person name="Ovreas L."/>
            <person name="Rohde M."/>
            <person name="Galperin M.Y."/>
            <person name="Jogler C."/>
        </authorList>
    </citation>
    <scope>NUCLEOTIDE SEQUENCE [LARGE SCALE GENOMIC DNA]</scope>
    <source>
        <strain evidence="2 3">Pla100</strain>
    </source>
</reference>
<evidence type="ECO:0000313" key="3">
    <source>
        <dbReference type="Proteomes" id="UP000316213"/>
    </source>
</evidence>
<evidence type="ECO:0000313" key="2">
    <source>
        <dbReference type="EMBL" id="TWT96280.1"/>
    </source>
</evidence>
<dbReference type="SUPFAM" id="SSF53756">
    <property type="entry name" value="UDP-Glycosyltransferase/glycogen phosphorylase"/>
    <property type="match status" value="1"/>
</dbReference>
<keyword evidence="3" id="KW-1185">Reference proteome</keyword>
<proteinExistence type="predicted"/>
<evidence type="ECO:0000259" key="1">
    <source>
        <dbReference type="Pfam" id="PF13524"/>
    </source>
</evidence>
<dbReference type="Proteomes" id="UP000316213">
    <property type="component" value="Unassembled WGS sequence"/>
</dbReference>
<organism evidence="2 3">
    <name type="scientific">Neorhodopirellula pilleata</name>
    <dbReference type="NCBI Taxonomy" id="2714738"/>
    <lineage>
        <taxon>Bacteria</taxon>
        <taxon>Pseudomonadati</taxon>
        <taxon>Planctomycetota</taxon>
        <taxon>Planctomycetia</taxon>
        <taxon>Pirellulales</taxon>
        <taxon>Pirellulaceae</taxon>
        <taxon>Neorhodopirellula</taxon>
    </lineage>
</organism>
<name>A0A5C6AA50_9BACT</name>
<dbReference type="Pfam" id="PF13524">
    <property type="entry name" value="Glyco_trans_1_2"/>
    <property type="match status" value="1"/>
</dbReference>
<accession>A0A5C6AA50</accession>
<dbReference type="EMBL" id="SJPM01000005">
    <property type="protein sequence ID" value="TWT96280.1"/>
    <property type="molecule type" value="Genomic_DNA"/>
</dbReference>